<comment type="caution">
    <text evidence="2">The sequence shown here is derived from an EMBL/GenBank/DDBJ whole genome shotgun (WGS) entry which is preliminary data.</text>
</comment>
<dbReference type="Proteomes" id="UP001066276">
    <property type="component" value="Chromosome 7"/>
</dbReference>
<proteinExistence type="predicted"/>
<name>A0AAV7PTA6_PLEWA</name>
<dbReference type="AlphaFoldDB" id="A0AAV7PTA6"/>
<evidence type="ECO:0000256" key="1">
    <source>
        <dbReference type="SAM" id="MobiDB-lite"/>
    </source>
</evidence>
<reference evidence="2" key="1">
    <citation type="journal article" date="2022" name="bioRxiv">
        <title>Sequencing and chromosome-scale assembly of the giantPleurodeles waltlgenome.</title>
        <authorList>
            <person name="Brown T."/>
            <person name="Elewa A."/>
            <person name="Iarovenko S."/>
            <person name="Subramanian E."/>
            <person name="Araus A.J."/>
            <person name="Petzold A."/>
            <person name="Susuki M."/>
            <person name="Suzuki K.-i.T."/>
            <person name="Hayashi T."/>
            <person name="Toyoda A."/>
            <person name="Oliveira C."/>
            <person name="Osipova E."/>
            <person name="Leigh N.D."/>
            <person name="Simon A."/>
            <person name="Yun M.H."/>
        </authorList>
    </citation>
    <scope>NUCLEOTIDE SEQUENCE</scope>
    <source>
        <strain evidence="2">20211129_DDA</strain>
        <tissue evidence="2">Liver</tissue>
    </source>
</reference>
<keyword evidence="3" id="KW-1185">Reference proteome</keyword>
<dbReference type="EMBL" id="JANPWB010000011">
    <property type="protein sequence ID" value="KAJ1131401.1"/>
    <property type="molecule type" value="Genomic_DNA"/>
</dbReference>
<evidence type="ECO:0000313" key="2">
    <source>
        <dbReference type="EMBL" id="KAJ1131401.1"/>
    </source>
</evidence>
<organism evidence="2 3">
    <name type="scientific">Pleurodeles waltl</name>
    <name type="common">Iberian ribbed newt</name>
    <dbReference type="NCBI Taxonomy" id="8319"/>
    <lineage>
        <taxon>Eukaryota</taxon>
        <taxon>Metazoa</taxon>
        <taxon>Chordata</taxon>
        <taxon>Craniata</taxon>
        <taxon>Vertebrata</taxon>
        <taxon>Euteleostomi</taxon>
        <taxon>Amphibia</taxon>
        <taxon>Batrachia</taxon>
        <taxon>Caudata</taxon>
        <taxon>Salamandroidea</taxon>
        <taxon>Salamandridae</taxon>
        <taxon>Pleurodelinae</taxon>
        <taxon>Pleurodeles</taxon>
    </lineage>
</organism>
<gene>
    <name evidence="2" type="ORF">NDU88_009738</name>
</gene>
<evidence type="ECO:0000313" key="3">
    <source>
        <dbReference type="Proteomes" id="UP001066276"/>
    </source>
</evidence>
<feature type="region of interest" description="Disordered" evidence="1">
    <location>
        <begin position="1"/>
        <end position="52"/>
    </location>
</feature>
<accession>A0AAV7PTA6</accession>
<protein>
    <submittedName>
        <fullName evidence="2">Uncharacterized protein</fullName>
    </submittedName>
</protein>
<sequence length="85" mass="9489">MDAAPMSHGTRFPRVPRPSAAHRTPRGTSSFCARSRPAHGTRSEHRPSTSCPAIQTLSDHRCQPYYTGTSSFPIRTYFERQCLPA</sequence>